<comment type="caution">
    <text evidence="1">The sequence shown here is derived from an EMBL/GenBank/DDBJ whole genome shotgun (WGS) entry which is preliminary data.</text>
</comment>
<dbReference type="AlphaFoldDB" id="A0AB34J5D6"/>
<accession>A0AB34J5D6</accession>
<proteinExistence type="predicted"/>
<dbReference type="Proteomes" id="UP001515480">
    <property type="component" value="Unassembled WGS sequence"/>
</dbReference>
<organism evidence="1 2">
    <name type="scientific">Prymnesium parvum</name>
    <name type="common">Toxic golden alga</name>
    <dbReference type="NCBI Taxonomy" id="97485"/>
    <lineage>
        <taxon>Eukaryota</taxon>
        <taxon>Haptista</taxon>
        <taxon>Haptophyta</taxon>
        <taxon>Prymnesiophyceae</taxon>
        <taxon>Prymnesiales</taxon>
        <taxon>Prymnesiaceae</taxon>
        <taxon>Prymnesium</taxon>
    </lineage>
</organism>
<gene>
    <name evidence="1" type="ORF">AB1Y20_003993</name>
</gene>
<evidence type="ECO:0000313" key="2">
    <source>
        <dbReference type="Proteomes" id="UP001515480"/>
    </source>
</evidence>
<keyword evidence="2" id="KW-1185">Reference proteome</keyword>
<evidence type="ECO:0000313" key="1">
    <source>
        <dbReference type="EMBL" id="KAL1514913.1"/>
    </source>
</evidence>
<name>A0AB34J5D6_PRYPA</name>
<protein>
    <submittedName>
        <fullName evidence="1">Uncharacterized protein</fullName>
    </submittedName>
</protein>
<dbReference type="EMBL" id="JBGBPQ010000012">
    <property type="protein sequence ID" value="KAL1514913.1"/>
    <property type="molecule type" value="Genomic_DNA"/>
</dbReference>
<sequence length="227" mass="23649">MAMESSVSSLSARTPVMSRALLTPRERSSHLAAGSPDRSVNEARLTTSHHFAGGSFELAAAAESPAKPTPGRVTRYLDVTSHMAGASLVVTADPTSNLRTKAVSGCGASLARIHGIGRRESTALPKQLAKGSESAHAASSFSGGSMCLTPQAGGSSCRDTGGLRLSPKAWQDGRGVHSSHFEGASMCVSPQGKTAAPLDDVQREVVQWREVAKTSAEMKTAGRMTRF</sequence>
<reference evidence="1 2" key="1">
    <citation type="journal article" date="2024" name="Science">
        <title>Giant polyketide synthase enzymes in the biosynthesis of giant marine polyether toxins.</title>
        <authorList>
            <person name="Fallon T.R."/>
            <person name="Shende V.V."/>
            <person name="Wierzbicki I.H."/>
            <person name="Pendleton A.L."/>
            <person name="Watervoot N.F."/>
            <person name="Auber R.P."/>
            <person name="Gonzalez D.J."/>
            <person name="Wisecaver J.H."/>
            <person name="Moore B.S."/>
        </authorList>
    </citation>
    <scope>NUCLEOTIDE SEQUENCE [LARGE SCALE GENOMIC DNA]</scope>
    <source>
        <strain evidence="1 2">12B1</strain>
    </source>
</reference>